<name>A0A438HL66_VITVI</name>
<dbReference type="AlphaFoldDB" id="A0A438HL66"/>
<comment type="caution">
    <text evidence="1">The sequence shown here is derived from an EMBL/GenBank/DDBJ whole genome shotgun (WGS) entry which is preliminary data.</text>
</comment>
<organism evidence="1 2">
    <name type="scientific">Vitis vinifera</name>
    <name type="common">Grape</name>
    <dbReference type="NCBI Taxonomy" id="29760"/>
    <lineage>
        <taxon>Eukaryota</taxon>
        <taxon>Viridiplantae</taxon>
        <taxon>Streptophyta</taxon>
        <taxon>Embryophyta</taxon>
        <taxon>Tracheophyta</taxon>
        <taxon>Spermatophyta</taxon>
        <taxon>Magnoliopsida</taxon>
        <taxon>eudicotyledons</taxon>
        <taxon>Gunneridae</taxon>
        <taxon>Pentapetalae</taxon>
        <taxon>rosids</taxon>
        <taxon>Vitales</taxon>
        <taxon>Vitaceae</taxon>
        <taxon>Viteae</taxon>
        <taxon>Vitis</taxon>
    </lineage>
</organism>
<dbReference type="EMBL" id="QGNW01000207">
    <property type="protein sequence ID" value="RVW85149.1"/>
    <property type="molecule type" value="Genomic_DNA"/>
</dbReference>
<proteinExistence type="predicted"/>
<evidence type="ECO:0000313" key="2">
    <source>
        <dbReference type="Proteomes" id="UP000288805"/>
    </source>
</evidence>
<accession>A0A438HL66</accession>
<sequence>MWRDFKISSEEDSVIWKGGGSGIFGVEDAYNLLVAPNDFASPKKCIWMDKVPTKAVFFFRLGGHVGEDSRPG</sequence>
<gene>
    <name evidence="1" type="ORF">CK203_032916</name>
</gene>
<protein>
    <submittedName>
        <fullName evidence="1">Uncharacterized protein</fullName>
    </submittedName>
</protein>
<reference evidence="1 2" key="1">
    <citation type="journal article" date="2018" name="PLoS Genet.">
        <title>Population sequencing reveals clonal diversity and ancestral inbreeding in the grapevine cultivar Chardonnay.</title>
        <authorList>
            <person name="Roach M.J."/>
            <person name="Johnson D.L."/>
            <person name="Bohlmann J."/>
            <person name="van Vuuren H.J."/>
            <person name="Jones S.J."/>
            <person name="Pretorius I.S."/>
            <person name="Schmidt S.A."/>
            <person name="Borneman A.R."/>
        </authorList>
    </citation>
    <scope>NUCLEOTIDE SEQUENCE [LARGE SCALE GENOMIC DNA]</scope>
    <source>
        <strain evidence="2">cv. Chardonnay</strain>
        <tissue evidence="1">Leaf</tissue>
    </source>
</reference>
<dbReference type="Proteomes" id="UP000288805">
    <property type="component" value="Unassembled WGS sequence"/>
</dbReference>
<evidence type="ECO:0000313" key="1">
    <source>
        <dbReference type="EMBL" id="RVW85149.1"/>
    </source>
</evidence>